<dbReference type="SMART" id="SM00028">
    <property type="entry name" value="TPR"/>
    <property type="match status" value="11"/>
</dbReference>
<reference evidence="3 4" key="1">
    <citation type="journal article" date="2024" name="Microbiology">
        <title>Methylomarinum rosea sp. nov., a novel halophilic methanotrophic bacterium from the hypersaline Lake Elton.</title>
        <authorList>
            <person name="Suleimanov R.Z."/>
            <person name="Oshkin I.Y."/>
            <person name="Danilova O.V."/>
            <person name="Suzina N.E."/>
            <person name="Dedysh S.N."/>
        </authorList>
    </citation>
    <scope>NUCLEOTIDE SEQUENCE [LARGE SCALE GENOMIC DNA]</scope>
    <source>
        <strain evidence="3 4">Ch1-1</strain>
    </source>
</reference>
<accession>A0AAU7NV86</accession>
<evidence type="ECO:0000256" key="2">
    <source>
        <dbReference type="SAM" id="MobiDB-lite"/>
    </source>
</evidence>
<keyword evidence="4" id="KW-1185">Reference proteome</keyword>
<dbReference type="Gene3D" id="1.25.40.10">
    <property type="entry name" value="Tetratricopeptide repeat domain"/>
    <property type="match status" value="4"/>
</dbReference>
<feature type="repeat" description="TPR" evidence="1">
    <location>
        <begin position="495"/>
        <end position="528"/>
    </location>
</feature>
<feature type="repeat" description="TPR" evidence="1">
    <location>
        <begin position="392"/>
        <end position="425"/>
    </location>
</feature>
<evidence type="ECO:0000256" key="1">
    <source>
        <dbReference type="PROSITE-ProRule" id="PRU00339"/>
    </source>
</evidence>
<dbReference type="Pfam" id="PF13432">
    <property type="entry name" value="TPR_16"/>
    <property type="match status" value="2"/>
</dbReference>
<feature type="region of interest" description="Disordered" evidence="2">
    <location>
        <begin position="19"/>
        <end position="44"/>
    </location>
</feature>
<keyword evidence="1" id="KW-0802">TPR repeat</keyword>
<dbReference type="PANTHER" id="PTHR12558">
    <property type="entry name" value="CELL DIVISION CYCLE 16,23,27"/>
    <property type="match status" value="1"/>
</dbReference>
<dbReference type="PROSITE" id="PS50005">
    <property type="entry name" value="TPR"/>
    <property type="match status" value="3"/>
</dbReference>
<proteinExistence type="predicted"/>
<dbReference type="RefSeq" id="WP_349431784.1">
    <property type="nucleotide sequence ID" value="NZ_CP157743.1"/>
</dbReference>
<dbReference type="KEGG" id="mech:Q9L42_001735"/>
<dbReference type="SUPFAM" id="SSF48452">
    <property type="entry name" value="TPR-like"/>
    <property type="match status" value="2"/>
</dbReference>
<dbReference type="InterPro" id="IPR019734">
    <property type="entry name" value="TPR_rpt"/>
</dbReference>
<dbReference type="InterPro" id="IPR011990">
    <property type="entry name" value="TPR-like_helical_dom_sf"/>
</dbReference>
<name>A0AAU7NV86_9GAMM</name>
<gene>
    <name evidence="3" type="ORF">Q9L42_001735</name>
</gene>
<evidence type="ECO:0000313" key="3">
    <source>
        <dbReference type="EMBL" id="XBS20874.1"/>
    </source>
</evidence>
<organism evidence="3 4">
    <name type="scientific">Methylomarinum roseum</name>
    <dbReference type="NCBI Taxonomy" id="3067653"/>
    <lineage>
        <taxon>Bacteria</taxon>
        <taxon>Pseudomonadati</taxon>
        <taxon>Pseudomonadota</taxon>
        <taxon>Gammaproteobacteria</taxon>
        <taxon>Methylococcales</taxon>
        <taxon>Methylococcaceae</taxon>
        <taxon>Methylomarinum</taxon>
    </lineage>
</organism>
<dbReference type="PANTHER" id="PTHR12558:SF13">
    <property type="entry name" value="CELL DIVISION CYCLE PROTEIN 27 HOMOLOG"/>
    <property type="match status" value="1"/>
</dbReference>
<sequence>MKKWIEIIMACALTGCAASSEQPPGQEAAPVVEKQSPAAEEAERETAIDPKVLYLLMAAELAGQRNQYDVALDGYLQAAELTDDSRVAERAAKIGLFVKDERRTEEAVNLWLERDKENLTARKIAILSALRRANKAEAVDHLNALLALDPGGFESTLVEMIKLMEKDGKDDFIYGVLEELAVQHPDQAEIYFVQALLASKMQQYPQALQKNSRALALQSDWHKALLLQAQLSSQTGDLEAARGYLEQALEQTPEDERIRKMLAQVLVESKAYDDAVDLYREVLDDKPDDGESQFAIALIYLQQQELGQAENYLEKLLHDPAWEAQASFYLGRIAYNREKYDKALVWFDKVSQGPLAFNAKMAAVSLLLSQKRYDEAAERIGAMETKYPRQRVRILLVKAELYSETGQYQQAFDILTDALQSYPDSRELLYTRALIAEQLDKLDVLEADLLKILAQNPDDAGALNALGYTLVDRTERYQEAEAYLQKALRLQPDEAVIIDSYGWLQFKLGHTDEALRYLQRAYDLQPENEIAAHLAELLWVTGEKEKARRLIEEALEKTPEDRYLLDFKKRFLQSDE</sequence>
<dbReference type="Proteomes" id="UP001225378">
    <property type="component" value="Chromosome"/>
</dbReference>
<dbReference type="Pfam" id="PF14559">
    <property type="entry name" value="TPR_19"/>
    <property type="match status" value="2"/>
</dbReference>
<protein>
    <submittedName>
        <fullName evidence="3">Tetratricopeptide repeat protein</fullName>
    </submittedName>
</protein>
<dbReference type="AlphaFoldDB" id="A0AAU7NV86"/>
<evidence type="ECO:0000313" key="4">
    <source>
        <dbReference type="Proteomes" id="UP001225378"/>
    </source>
</evidence>
<feature type="repeat" description="TPR" evidence="1">
    <location>
        <begin position="256"/>
        <end position="289"/>
    </location>
</feature>
<dbReference type="EMBL" id="CP157743">
    <property type="protein sequence ID" value="XBS20874.1"/>
    <property type="molecule type" value="Genomic_DNA"/>
</dbReference>
<dbReference type="Pfam" id="PF13174">
    <property type="entry name" value="TPR_6"/>
    <property type="match status" value="1"/>
</dbReference>